<evidence type="ECO:0000313" key="3">
    <source>
        <dbReference type="Proteomes" id="UP001303946"/>
    </source>
</evidence>
<sequence length="103" mass="11256">MSGAELRPLSKLHGAASADTGNTGLADAASTSPKPKRVRPGWKPTILRQTTFNELRKVQKSTVDPRLDLSYLTDACVRLALEMGREQIVSRALDDLRPVQKSV</sequence>
<organism evidence="2 3">
    <name type="scientific">Piscinibacter gummiphilus</name>
    <dbReference type="NCBI Taxonomy" id="946333"/>
    <lineage>
        <taxon>Bacteria</taxon>
        <taxon>Pseudomonadati</taxon>
        <taxon>Pseudomonadota</taxon>
        <taxon>Betaproteobacteria</taxon>
        <taxon>Burkholderiales</taxon>
        <taxon>Sphaerotilaceae</taxon>
        <taxon>Piscinibacter</taxon>
    </lineage>
</organism>
<feature type="compositionally biased region" description="Polar residues" evidence="1">
    <location>
        <begin position="19"/>
        <end position="33"/>
    </location>
</feature>
<name>A0ABZ0D1L2_9BURK</name>
<dbReference type="EMBL" id="CP136337">
    <property type="protein sequence ID" value="WOB11140.1"/>
    <property type="molecule type" value="Genomic_DNA"/>
</dbReference>
<evidence type="ECO:0000313" key="2">
    <source>
        <dbReference type="EMBL" id="WOB11140.1"/>
    </source>
</evidence>
<dbReference type="Proteomes" id="UP001303946">
    <property type="component" value="Plasmid unnamed1"/>
</dbReference>
<protein>
    <submittedName>
        <fullName evidence="2">Uncharacterized protein</fullName>
    </submittedName>
</protein>
<dbReference type="RefSeq" id="WP_316704289.1">
    <property type="nucleotide sequence ID" value="NZ_CP136337.1"/>
</dbReference>
<geneLocation type="plasmid" evidence="2 3">
    <name>unnamed1</name>
</geneLocation>
<evidence type="ECO:0000256" key="1">
    <source>
        <dbReference type="SAM" id="MobiDB-lite"/>
    </source>
</evidence>
<reference evidence="2 3" key="1">
    <citation type="submission" date="2023-10" db="EMBL/GenBank/DDBJ databases">
        <title>Bacteria for the degradation of biodegradable plastic PBAT(Polybutylene adipate terephthalate).</title>
        <authorList>
            <person name="Weon H.-Y."/>
            <person name="Yeon J."/>
        </authorList>
    </citation>
    <scope>NUCLEOTIDE SEQUENCE [LARGE SCALE GENOMIC DNA]</scope>
    <source>
        <strain evidence="2 3">SBD 7-3</strain>
        <plasmid evidence="2 3">unnamed1</plasmid>
    </source>
</reference>
<feature type="region of interest" description="Disordered" evidence="1">
    <location>
        <begin position="1"/>
        <end position="43"/>
    </location>
</feature>
<keyword evidence="2" id="KW-0614">Plasmid</keyword>
<keyword evidence="3" id="KW-1185">Reference proteome</keyword>
<proteinExistence type="predicted"/>
<accession>A0ABZ0D1L2</accession>
<gene>
    <name evidence="2" type="ORF">RXV79_27265</name>
</gene>